<accession>A0ACB8AUN6</accession>
<proteinExistence type="predicted"/>
<reference evidence="1" key="1">
    <citation type="journal article" date="2021" name="New Phytol.">
        <title>Evolutionary innovations through gain and loss of genes in the ectomycorrhizal Boletales.</title>
        <authorList>
            <person name="Wu G."/>
            <person name="Miyauchi S."/>
            <person name="Morin E."/>
            <person name="Kuo A."/>
            <person name="Drula E."/>
            <person name="Varga T."/>
            <person name="Kohler A."/>
            <person name="Feng B."/>
            <person name="Cao Y."/>
            <person name="Lipzen A."/>
            <person name="Daum C."/>
            <person name="Hundley H."/>
            <person name="Pangilinan J."/>
            <person name="Johnson J."/>
            <person name="Barry K."/>
            <person name="LaButti K."/>
            <person name="Ng V."/>
            <person name="Ahrendt S."/>
            <person name="Min B."/>
            <person name="Choi I.G."/>
            <person name="Park H."/>
            <person name="Plett J.M."/>
            <person name="Magnuson J."/>
            <person name="Spatafora J.W."/>
            <person name="Nagy L.G."/>
            <person name="Henrissat B."/>
            <person name="Grigoriev I.V."/>
            <person name="Yang Z.L."/>
            <person name="Xu J."/>
            <person name="Martin F.M."/>
        </authorList>
    </citation>
    <scope>NUCLEOTIDE SEQUENCE</scope>
    <source>
        <strain evidence="1">KUC20120723A-06</strain>
    </source>
</reference>
<protein>
    <submittedName>
        <fullName evidence="1">Uncharacterized protein</fullName>
    </submittedName>
</protein>
<dbReference type="EMBL" id="MU267190">
    <property type="protein sequence ID" value="KAH7917205.1"/>
    <property type="molecule type" value="Genomic_DNA"/>
</dbReference>
<comment type="caution">
    <text evidence="1">The sequence shown here is derived from an EMBL/GenBank/DDBJ whole genome shotgun (WGS) entry which is preliminary data.</text>
</comment>
<name>A0ACB8AUN6_9AGAM</name>
<feature type="non-terminal residue" evidence="1">
    <location>
        <position position="1"/>
    </location>
</feature>
<dbReference type="Proteomes" id="UP000790709">
    <property type="component" value="Unassembled WGS sequence"/>
</dbReference>
<gene>
    <name evidence="1" type="ORF">BV22DRAFT_1052602</name>
</gene>
<organism evidence="1 2">
    <name type="scientific">Leucogyrophana mollusca</name>
    <dbReference type="NCBI Taxonomy" id="85980"/>
    <lineage>
        <taxon>Eukaryota</taxon>
        <taxon>Fungi</taxon>
        <taxon>Dikarya</taxon>
        <taxon>Basidiomycota</taxon>
        <taxon>Agaricomycotina</taxon>
        <taxon>Agaricomycetes</taxon>
        <taxon>Agaricomycetidae</taxon>
        <taxon>Boletales</taxon>
        <taxon>Boletales incertae sedis</taxon>
        <taxon>Leucogyrophana</taxon>
    </lineage>
</organism>
<keyword evidence="2" id="KW-1185">Reference proteome</keyword>
<evidence type="ECO:0000313" key="1">
    <source>
        <dbReference type="EMBL" id="KAH7917205.1"/>
    </source>
</evidence>
<evidence type="ECO:0000313" key="2">
    <source>
        <dbReference type="Proteomes" id="UP000790709"/>
    </source>
</evidence>
<sequence length="299" mass="33042">HFLIFWSRKGWFADAAFTLVTYDHLITIDQEVAYFWSGKWSVSRVLYLSSRYLGDTEVLHAVYYGKTDFATCSRLYYAVLALATASLAVNQAAMTLRVWYLFAHKRFFQTIVLAIYVACIVAVVVLNIQSAGVTPGSSSGSGCGSPTHVDIAWRAYLPSIILHSVLYLFTICRALGSTVTGTVKALAMRFLAEGGPLYLVATLSLLYILIGSSMTNVPDAYIPASESFFAEIMITVAVCHTMLSLRTLAAKLHVDPGWLLSHSELSRIRYRRGANEGELLVDIDMDGCDHLELGRLQSD</sequence>